<dbReference type="EMBL" id="JANIEX010000573">
    <property type="protein sequence ID" value="KAJ3565411.1"/>
    <property type="molecule type" value="Genomic_DNA"/>
</dbReference>
<dbReference type="SUPFAM" id="SSF52047">
    <property type="entry name" value="RNI-like"/>
    <property type="match status" value="1"/>
</dbReference>
<accession>A0AAD5VPM4</accession>
<protein>
    <recommendedName>
        <fullName evidence="3">F-box domain-containing protein</fullName>
    </recommendedName>
</protein>
<reference evidence="1" key="1">
    <citation type="submission" date="2022-07" db="EMBL/GenBank/DDBJ databases">
        <title>Genome Sequence of Leucocoprinus birnbaumii.</title>
        <authorList>
            <person name="Buettner E."/>
        </authorList>
    </citation>
    <scope>NUCLEOTIDE SEQUENCE</scope>
    <source>
        <strain evidence="1">VT141</strain>
    </source>
</reference>
<dbReference type="InterPro" id="IPR032675">
    <property type="entry name" value="LRR_dom_sf"/>
</dbReference>
<dbReference type="Proteomes" id="UP001213000">
    <property type="component" value="Unassembled WGS sequence"/>
</dbReference>
<evidence type="ECO:0000313" key="2">
    <source>
        <dbReference type="Proteomes" id="UP001213000"/>
    </source>
</evidence>
<sequence>MHHCLSLHEILDLLFSGIRRGWLRESIEDHSPKHTLANLARICHTWSDIALDHLWYGIDGIEPLVKCMPPDLWKRDGPIMMSFIRPITMSDLEILTKYARRVRVLRPSMPSSRAHISVYQALSAVSSDNCLLPNLRQLVWEVADAEEFGFIRLFLSPELDSLTLRLFESQHDQIDLLSKIPTTFTPNISSLQISYGLGDLGCDPLGLSSVVLNWSQLADLQIPDITPYGLRTLAQMPNLQCLSFTALASLWTPLSQEEVRNQAFGADESITTPFPSMTRLELTTWVLGVEPITKLLRFISRNKLDTLFVSVGSDVGDTLESMEEFSRTVAQTCDAALLKHFQFRHYLLTATVSKLISPLLVLHSLESVSLGGSYQPISISEHDASEIANSWPNLQEFFTQSTTLDVDPADISTNLLSLIPFTRCTKLRILSLTLNASDKIARQSIRSNPNIYLHARNTSLKILHVESSPISHKEVVASFLSALFPNLEHISFEGEDKDFGRRWRAVGEVLLPMLSRSRAVELSRVGKSPAAQLTVEKPGPRTMRWISDSIEAQDGEWSDEEEIEQMHRQLLRKYYMFSS</sequence>
<comment type="caution">
    <text evidence="1">The sequence shown here is derived from an EMBL/GenBank/DDBJ whole genome shotgun (WGS) entry which is preliminary data.</text>
</comment>
<proteinExistence type="predicted"/>
<dbReference type="Gene3D" id="3.80.10.10">
    <property type="entry name" value="Ribonuclease Inhibitor"/>
    <property type="match status" value="1"/>
</dbReference>
<keyword evidence="2" id="KW-1185">Reference proteome</keyword>
<dbReference type="AlphaFoldDB" id="A0AAD5VPM4"/>
<evidence type="ECO:0000313" key="1">
    <source>
        <dbReference type="EMBL" id="KAJ3565411.1"/>
    </source>
</evidence>
<organism evidence="1 2">
    <name type="scientific">Leucocoprinus birnbaumii</name>
    <dbReference type="NCBI Taxonomy" id="56174"/>
    <lineage>
        <taxon>Eukaryota</taxon>
        <taxon>Fungi</taxon>
        <taxon>Dikarya</taxon>
        <taxon>Basidiomycota</taxon>
        <taxon>Agaricomycotina</taxon>
        <taxon>Agaricomycetes</taxon>
        <taxon>Agaricomycetidae</taxon>
        <taxon>Agaricales</taxon>
        <taxon>Agaricineae</taxon>
        <taxon>Agaricaceae</taxon>
        <taxon>Leucocoprinus</taxon>
    </lineage>
</organism>
<evidence type="ECO:0008006" key="3">
    <source>
        <dbReference type="Google" id="ProtNLM"/>
    </source>
</evidence>
<name>A0AAD5VPM4_9AGAR</name>
<gene>
    <name evidence="1" type="ORF">NP233_g7647</name>
</gene>